<proteinExistence type="inferred from homology"/>
<dbReference type="Proteomes" id="UP001073227">
    <property type="component" value="Unassembled WGS sequence"/>
</dbReference>
<evidence type="ECO:0000256" key="4">
    <source>
        <dbReference type="ARBA" id="ARBA00022833"/>
    </source>
</evidence>
<dbReference type="SMART" id="SM00849">
    <property type="entry name" value="Lactamase_B"/>
    <property type="match status" value="1"/>
</dbReference>
<dbReference type="PANTHER" id="PTHR42978:SF6">
    <property type="entry name" value="QUORUM-QUENCHING LACTONASE YTNP-RELATED"/>
    <property type="match status" value="1"/>
</dbReference>
<dbReference type="EMBL" id="JAOVZR010000001">
    <property type="protein sequence ID" value="MCY0150082.1"/>
    <property type="molecule type" value="Genomic_DNA"/>
</dbReference>
<gene>
    <name evidence="6" type="ORF">OEG84_20840</name>
</gene>
<dbReference type="CDD" id="cd16277">
    <property type="entry name" value="metallo-hydrolase-like_MBL-fold"/>
    <property type="match status" value="1"/>
</dbReference>
<dbReference type="PANTHER" id="PTHR42978">
    <property type="entry name" value="QUORUM-QUENCHING LACTONASE YTNP-RELATED-RELATED"/>
    <property type="match status" value="1"/>
</dbReference>
<accession>A0ABT3ZE57</accession>
<name>A0ABT3ZE57_9HYPH</name>
<dbReference type="Pfam" id="PF00753">
    <property type="entry name" value="Lactamase_B"/>
    <property type="match status" value="1"/>
</dbReference>
<reference evidence="6" key="1">
    <citation type="submission" date="2022-10" db="EMBL/GenBank/DDBJ databases">
        <title>Hoeflea sp. G2-23, isolated from marine algae.</title>
        <authorList>
            <person name="Kristyanto S."/>
            <person name="Kim J.M."/>
            <person name="Jeon C.O."/>
        </authorList>
    </citation>
    <scope>NUCLEOTIDE SEQUENCE</scope>
    <source>
        <strain evidence="6">G2-23</strain>
    </source>
</reference>
<evidence type="ECO:0000256" key="2">
    <source>
        <dbReference type="ARBA" id="ARBA00022723"/>
    </source>
</evidence>
<dbReference type="RefSeq" id="WP_267655519.1">
    <property type="nucleotide sequence ID" value="NZ_JAOVZR010000001.1"/>
</dbReference>
<sequence length="306" mass="34110">MTTFTVGNVTILRIEEVLELGYPPEFLLVGFDPSMLERHPVAADARFFNRESGQSWSSIHSWLLKIDGKTILIDTCSGNGKARALPIFKRFHMLDLPYLDNLAAAGVAPEDVDIVFCTHLHIDHVGWNTRREGDDWVPTFPNARYIFGRGEYEHWTGDGKGPQVFPENAAVIEDSVLPIIQAGMFELIDAGQEIVPRLRVEAAPGHTKDQLIVKYECGDANFVISADVLHHPVQVFEPSVTSRFCEYPDLAEKTRRELLAYCADTDALLLPMHFGAPHAGRVARTATGYEFLPEAAADENPEQARP</sequence>
<protein>
    <submittedName>
        <fullName evidence="6">MBL fold metallo-hydrolase</fullName>
    </submittedName>
</protein>
<dbReference type="InterPro" id="IPR036866">
    <property type="entry name" value="RibonucZ/Hydroxyglut_hydro"/>
</dbReference>
<evidence type="ECO:0000259" key="5">
    <source>
        <dbReference type="SMART" id="SM00849"/>
    </source>
</evidence>
<keyword evidence="2" id="KW-0479">Metal-binding</keyword>
<keyword evidence="3" id="KW-0378">Hydrolase</keyword>
<comment type="caution">
    <text evidence="6">The sequence shown here is derived from an EMBL/GenBank/DDBJ whole genome shotgun (WGS) entry which is preliminary data.</text>
</comment>
<feature type="domain" description="Metallo-beta-lactamase" evidence="5">
    <location>
        <begin position="58"/>
        <end position="273"/>
    </location>
</feature>
<evidence type="ECO:0000256" key="1">
    <source>
        <dbReference type="ARBA" id="ARBA00007749"/>
    </source>
</evidence>
<evidence type="ECO:0000256" key="3">
    <source>
        <dbReference type="ARBA" id="ARBA00022801"/>
    </source>
</evidence>
<dbReference type="InterPro" id="IPR001279">
    <property type="entry name" value="Metallo-B-lactamas"/>
</dbReference>
<dbReference type="SUPFAM" id="SSF56281">
    <property type="entry name" value="Metallo-hydrolase/oxidoreductase"/>
    <property type="match status" value="1"/>
</dbReference>
<organism evidence="6 7">
    <name type="scientific">Hoeflea algicola</name>
    <dbReference type="NCBI Taxonomy" id="2983763"/>
    <lineage>
        <taxon>Bacteria</taxon>
        <taxon>Pseudomonadati</taxon>
        <taxon>Pseudomonadota</taxon>
        <taxon>Alphaproteobacteria</taxon>
        <taxon>Hyphomicrobiales</taxon>
        <taxon>Rhizobiaceae</taxon>
        <taxon>Hoeflea</taxon>
    </lineage>
</organism>
<evidence type="ECO:0000313" key="6">
    <source>
        <dbReference type="EMBL" id="MCY0150082.1"/>
    </source>
</evidence>
<dbReference type="Gene3D" id="3.60.15.10">
    <property type="entry name" value="Ribonuclease Z/Hydroxyacylglutathione hydrolase-like"/>
    <property type="match status" value="1"/>
</dbReference>
<comment type="similarity">
    <text evidence="1">Belongs to the metallo-beta-lactamase superfamily.</text>
</comment>
<keyword evidence="4" id="KW-0862">Zinc</keyword>
<keyword evidence="7" id="KW-1185">Reference proteome</keyword>
<evidence type="ECO:0000313" key="7">
    <source>
        <dbReference type="Proteomes" id="UP001073227"/>
    </source>
</evidence>
<dbReference type="InterPro" id="IPR051013">
    <property type="entry name" value="MBL_superfamily_lactonases"/>
</dbReference>